<feature type="region of interest" description="Disordered" evidence="3">
    <location>
        <begin position="227"/>
        <end position="329"/>
    </location>
</feature>
<sequence length="408" mass="44821">MQGPRWRGRQSGDDGEGLCDGDGIRHELRLSAVTISQRFRAWERERVQDERELRICRAVKRGVAEPPVKRAVVELPIQSDNPSNWVQEKAPLAFVWKLIGAKYFKVGCKAYAKEMNYSVTIENSVRDEDDMKLIPCQRSPKARVATYKVCWDALPDGGECFDADILDAFDNAIIDRVDILSLSLGRPPSSYLKDRITISSFHAVEDGIVVVQNLSTKKLPPKKYSFISSIDAPAPNSSASDAKREKKKERERERDAGEKLADGRPAATTAPSAATSNRGSDDAGRERGWWRDRTAAVRRRTSDESGAGGDDAVPTSEPAARTAELAGSGVTAAAAALAHGGATAGSERRCEAAAAAMAARVDTHWQRRGEWREQRDRGYVDDDNSRANSVHPRENDEVQELACKSLTG</sequence>
<accession>A0AAP0E4J7</accession>
<dbReference type="PANTHER" id="PTHR10795">
    <property type="entry name" value="PROPROTEIN CONVERTASE SUBTILISIN/KEXIN"/>
    <property type="match status" value="1"/>
</dbReference>
<feature type="compositionally biased region" description="Low complexity" evidence="3">
    <location>
        <begin position="227"/>
        <end position="240"/>
    </location>
</feature>
<dbReference type="GO" id="GO:0004252">
    <property type="term" value="F:serine-type endopeptidase activity"/>
    <property type="evidence" value="ECO:0007669"/>
    <property type="project" value="InterPro"/>
</dbReference>
<dbReference type="GO" id="GO:0006508">
    <property type="term" value="P:proteolysis"/>
    <property type="evidence" value="ECO:0007669"/>
    <property type="project" value="InterPro"/>
</dbReference>
<name>A0AAP0E4J7_9MAGN</name>
<keyword evidence="5" id="KW-1185">Reference proteome</keyword>
<dbReference type="EMBL" id="JBBNAG010000013">
    <property type="protein sequence ID" value="KAK9082568.1"/>
    <property type="molecule type" value="Genomic_DNA"/>
</dbReference>
<evidence type="ECO:0000256" key="2">
    <source>
        <dbReference type="ARBA" id="ARBA00022729"/>
    </source>
</evidence>
<feature type="compositionally biased region" description="Low complexity" evidence="3">
    <location>
        <begin position="265"/>
        <end position="276"/>
    </location>
</feature>
<evidence type="ECO:0000256" key="1">
    <source>
        <dbReference type="ARBA" id="ARBA00011073"/>
    </source>
</evidence>
<evidence type="ECO:0000313" key="5">
    <source>
        <dbReference type="Proteomes" id="UP001419268"/>
    </source>
</evidence>
<dbReference type="AlphaFoldDB" id="A0AAP0E4J7"/>
<proteinExistence type="inferred from homology"/>
<comment type="similarity">
    <text evidence="1">Belongs to the peptidase S8 family.</text>
</comment>
<feature type="region of interest" description="Disordered" evidence="3">
    <location>
        <begin position="366"/>
        <end position="408"/>
    </location>
</feature>
<keyword evidence="2" id="KW-0732">Signal</keyword>
<feature type="region of interest" description="Disordered" evidence="3">
    <location>
        <begin position="1"/>
        <end position="20"/>
    </location>
</feature>
<dbReference type="SUPFAM" id="SSF52743">
    <property type="entry name" value="Subtilisin-like"/>
    <property type="match status" value="1"/>
</dbReference>
<organism evidence="4 5">
    <name type="scientific">Stephania cephalantha</name>
    <dbReference type="NCBI Taxonomy" id="152367"/>
    <lineage>
        <taxon>Eukaryota</taxon>
        <taxon>Viridiplantae</taxon>
        <taxon>Streptophyta</taxon>
        <taxon>Embryophyta</taxon>
        <taxon>Tracheophyta</taxon>
        <taxon>Spermatophyta</taxon>
        <taxon>Magnoliopsida</taxon>
        <taxon>Ranunculales</taxon>
        <taxon>Menispermaceae</taxon>
        <taxon>Menispermoideae</taxon>
        <taxon>Cissampelideae</taxon>
        <taxon>Stephania</taxon>
    </lineage>
</organism>
<dbReference type="Gene3D" id="3.40.50.200">
    <property type="entry name" value="Peptidase S8/S53 domain"/>
    <property type="match status" value="1"/>
</dbReference>
<feature type="compositionally biased region" description="Basic and acidic residues" evidence="3">
    <location>
        <begin position="241"/>
        <end position="262"/>
    </location>
</feature>
<feature type="compositionally biased region" description="Basic and acidic residues" evidence="3">
    <location>
        <begin position="279"/>
        <end position="303"/>
    </location>
</feature>
<comment type="caution">
    <text evidence="4">The sequence shown here is derived from an EMBL/GenBank/DDBJ whole genome shotgun (WGS) entry which is preliminary data.</text>
</comment>
<feature type="compositionally biased region" description="Basic and acidic residues" evidence="3">
    <location>
        <begin position="366"/>
        <end position="396"/>
    </location>
</feature>
<gene>
    <name evidence="4" type="ORF">Scep_029039</name>
</gene>
<evidence type="ECO:0000313" key="4">
    <source>
        <dbReference type="EMBL" id="KAK9082568.1"/>
    </source>
</evidence>
<dbReference type="InterPro" id="IPR045051">
    <property type="entry name" value="SBT"/>
</dbReference>
<evidence type="ECO:0000256" key="3">
    <source>
        <dbReference type="SAM" id="MobiDB-lite"/>
    </source>
</evidence>
<reference evidence="4 5" key="1">
    <citation type="submission" date="2024-01" db="EMBL/GenBank/DDBJ databases">
        <title>Genome assemblies of Stephania.</title>
        <authorList>
            <person name="Yang L."/>
        </authorList>
    </citation>
    <scope>NUCLEOTIDE SEQUENCE [LARGE SCALE GENOMIC DNA]</scope>
    <source>
        <strain evidence="4">JXDWG</strain>
        <tissue evidence="4">Leaf</tissue>
    </source>
</reference>
<dbReference type="Proteomes" id="UP001419268">
    <property type="component" value="Unassembled WGS sequence"/>
</dbReference>
<protein>
    <submittedName>
        <fullName evidence="4">Uncharacterized protein</fullName>
    </submittedName>
</protein>
<dbReference type="InterPro" id="IPR036852">
    <property type="entry name" value="Peptidase_S8/S53_dom_sf"/>
</dbReference>